<dbReference type="EMBL" id="JFFI01001852">
    <property type="protein sequence ID" value="KXH52883.1"/>
    <property type="molecule type" value="Genomic_DNA"/>
</dbReference>
<keyword evidence="2" id="KW-1185">Reference proteome</keyword>
<dbReference type="AlphaFoldDB" id="A0A135TXQ9"/>
<proteinExistence type="predicted"/>
<dbReference type="STRING" id="1209931.A0A135TXQ9"/>
<protein>
    <submittedName>
        <fullName evidence="1">C6 zinc finger protein</fullName>
    </submittedName>
</protein>
<reference evidence="1 2" key="1">
    <citation type="submission" date="2014-02" db="EMBL/GenBank/DDBJ databases">
        <title>The genome sequence of Colletotrichum salicis CBS 607.94.</title>
        <authorList>
            <person name="Baroncelli R."/>
            <person name="Thon M.R."/>
        </authorList>
    </citation>
    <scope>NUCLEOTIDE SEQUENCE [LARGE SCALE GENOMIC DNA]</scope>
    <source>
        <strain evidence="1 2">CBS 607.94</strain>
    </source>
</reference>
<evidence type="ECO:0000313" key="1">
    <source>
        <dbReference type="EMBL" id="KXH52883.1"/>
    </source>
</evidence>
<gene>
    <name evidence="1" type="ORF">CSAL01_09808</name>
</gene>
<sequence>MKAWKNRDDYLASQQGIQLEEPSYVRCLRQVVGSSLSRSATEAEPPVHEDILSAEIQVGEQASMDQLFSTYLGAATTLDALVNPDEERIERQLSKLEGFDMTTPRGW</sequence>
<name>A0A135TXQ9_9PEZI</name>
<comment type="caution">
    <text evidence="1">The sequence shown here is derived from an EMBL/GenBank/DDBJ whole genome shotgun (WGS) entry which is preliminary data.</text>
</comment>
<accession>A0A135TXQ9</accession>
<organism evidence="1 2">
    <name type="scientific">Colletotrichum salicis</name>
    <dbReference type="NCBI Taxonomy" id="1209931"/>
    <lineage>
        <taxon>Eukaryota</taxon>
        <taxon>Fungi</taxon>
        <taxon>Dikarya</taxon>
        <taxon>Ascomycota</taxon>
        <taxon>Pezizomycotina</taxon>
        <taxon>Sordariomycetes</taxon>
        <taxon>Hypocreomycetidae</taxon>
        <taxon>Glomerellales</taxon>
        <taxon>Glomerellaceae</taxon>
        <taxon>Colletotrichum</taxon>
        <taxon>Colletotrichum acutatum species complex</taxon>
    </lineage>
</organism>
<evidence type="ECO:0000313" key="2">
    <source>
        <dbReference type="Proteomes" id="UP000070121"/>
    </source>
</evidence>
<dbReference type="Proteomes" id="UP000070121">
    <property type="component" value="Unassembled WGS sequence"/>
</dbReference>